<dbReference type="EMBL" id="JADNYJ010000012">
    <property type="protein sequence ID" value="KAF8908115.1"/>
    <property type="molecule type" value="Genomic_DNA"/>
</dbReference>
<name>A0A9P5NWY8_GYMJU</name>
<reference evidence="1" key="1">
    <citation type="submission" date="2020-11" db="EMBL/GenBank/DDBJ databases">
        <authorList>
            <consortium name="DOE Joint Genome Institute"/>
            <person name="Ahrendt S."/>
            <person name="Riley R."/>
            <person name="Andreopoulos W."/>
            <person name="LaButti K."/>
            <person name="Pangilinan J."/>
            <person name="Ruiz-duenas F.J."/>
            <person name="Barrasa J.M."/>
            <person name="Sanchez-Garcia M."/>
            <person name="Camarero S."/>
            <person name="Miyauchi S."/>
            <person name="Serrano A."/>
            <person name="Linde D."/>
            <person name="Babiker R."/>
            <person name="Drula E."/>
            <person name="Ayuso-Fernandez I."/>
            <person name="Pacheco R."/>
            <person name="Padilla G."/>
            <person name="Ferreira P."/>
            <person name="Barriuso J."/>
            <person name="Kellner H."/>
            <person name="Castanera R."/>
            <person name="Alfaro M."/>
            <person name="Ramirez L."/>
            <person name="Pisabarro A.G."/>
            <person name="Kuo A."/>
            <person name="Tritt A."/>
            <person name="Lipzen A."/>
            <person name="He G."/>
            <person name="Yan M."/>
            <person name="Ng V."/>
            <person name="Cullen D."/>
            <person name="Martin F."/>
            <person name="Rosso M.-N."/>
            <person name="Henrissat B."/>
            <person name="Hibbett D."/>
            <person name="Martinez A.T."/>
            <person name="Grigoriev I.V."/>
        </authorList>
    </citation>
    <scope>NUCLEOTIDE SEQUENCE</scope>
    <source>
        <strain evidence="1">AH 44721</strain>
    </source>
</reference>
<protein>
    <submittedName>
        <fullName evidence="1">Uncharacterized protein</fullName>
    </submittedName>
</protein>
<dbReference type="OrthoDB" id="3055381at2759"/>
<dbReference type="AlphaFoldDB" id="A0A9P5NWY8"/>
<evidence type="ECO:0000313" key="2">
    <source>
        <dbReference type="Proteomes" id="UP000724874"/>
    </source>
</evidence>
<evidence type="ECO:0000313" key="1">
    <source>
        <dbReference type="EMBL" id="KAF8908115.1"/>
    </source>
</evidence>
<accession>A0A9P5NWY8</accession>
<keyword evidence="2" id="KW-1185">Reference proteome</keyword>
<organism evidence="1 2">
    <name type="scientific">Gymnopilus junonius</name>
    <name type="common">Spectacular rustgill mushroom</name>
    <name type="synonym">Gymnopilus spectabilis subsp. junonius</name>
    <dbReference type="NCBI Taxonomy" id="109634"/>
    <lineage>
        <taxon>Eukaryota</taxon>
        <taxon>Fungi</taxon>
        <taxon>Dikarya</taxon>
        <taxon>Basidiomycota</taxon>
        <taxon>Agaricomycotina</taxon>
        <taxon>Agaricomycetes</taxon>
        <taxon>Agaricomycetidae</taxon>
        <taxon>Agaricales</taxon>
        <taxon>Agaricineae</taxon>
        <taxon>Hymenogastraceae</taxon>
        <taxon>Gymnopilus</taxon>
    </lineage>
</organism>
<gene>
    <name evidence="1" type="ORF">CPB84DRAFT_1870347</name>
</gene>
<sequence length="184" mass="20733">MPLTEPLQPEYVVGGYYLRLEKIHELMAELEIDDRGVDLHFTEYPINKWLAKQGKFHILAGAIAHPATEKKDDVDGILFMTRFYEIHGKILDNNIVPPERDADIAVKSWLIQDGGVQEDDLTWVALFDNFHLTRNGIRPEKNDGPGRHQSVTLTEDQMLKILSDKKTVAEVIAEATRGALGAST</sequence>
<comment type="caution">
    <text evidence="1">The sequence shown here is derived from an EMBL/GenBank/DDBJ whole genome shotgun (WGS) entry which is preliminary data.</text>
</comment>
<proteinExistence type="predicted"/>
<dbReference type="Proteomes" id="UP000724874">
    <property type="component" value="Unassembled WGS sequence"/>
</dbReference>